<proteinExistence type="predicted"/>
<dbReference type="Pfam" id="PF00076">
    <property type="entry name" value="RRM_1"/>
    <property type="match status" value="1"/>
</dbReference>
<sequence>MAGGYAFIHFRTKEATDKAVEKMNGMLLNDLKVFVGRFKTQKSRKSVEPKPSSPIKNFGKEVDDENLKELFSQLGQSLKCQGDDRSQWEIQRLWLCELLKTRGCQ</sequence>
<dbReference type="SUPFAM" id="SSF54928">
    <property type="entry name" value="RNA-binding domain, RBD"/>
    <property type="match status" value="1"/>
</dbReference>
<dbReference type="Proteomes" id="UP001177744">
    <property type="component" value="Unassembled WGS sequence"/>
</dbReference>
<dbReference type="GO" id="GO:0003723">
    <property type="term" value="F:RNA binding"/>
    <property type="evidence" value="ECO:0007669"/>
    <property type="project" value="InterPro"/>
</dbReference>
<dbReference type="AlphaFoldDB" id="A0AA40HGK7"/>
<dbReference type="Gene3D" id="3.30.70.330">
    <property type="match status" value="2"/>
</dbReference>
<organism evidence="2 3">
    <name type="scientific">Cnephaeus nilssonii</name>
    <name type="common">Northern bat</name>
    <name type="synonym">Eptesicus nilssonii</name>
    <dbReference type="NCBI Taxonomy" id="3371016"/>
    <lineage>
        <taxon>Eukaryota</taxon>
        <taxon>Metazoa</taxon>
        <taxon>Chordata</taxon>
        <taxon>Craniata</taxon>
        <taxon>Vertebrata</taxon>
        <taxon>Euteleostomi</taxon>
        <taxon>Mammalia</taxon>
        <taxon>Eutheria</taxon>
        <taxon>Laurasiatheria</taxon>
        <taxon>Chiroptera</taxon>
        <taxon>Yangochiroptera</taxon>
        <taxon>Vespertilionidae</taxon>
        <taxon>Cnephaeus</taxon>
    </lineage>
</organism>
<name>A0AA40HGK7_CNENI</name>
<gene>
    <name evidence="2" type="ORF">QTO34_010636</name>
</gene>
<dbReference type="InterPro" id="IPR012677">
    <property type="entry name" value="Nucleotide-bd_a/b_plait_sf"/>
</dbReference>
<evidence type="ECO:0000259" key="1">
    <source>
        <dbReference type="Pfam" id="PF00076"/>
    </source>
</evidence>
<dbReference type="InterPro" id="IPR035979">
    <property type="entry name" value="RBD_domain_sf"/>
</dbReference>
<feature type="domain" description="RRM" evidence="1">
    <location>
        <begin position="4"/>
        <end position="31"/>
    </location>
</feature>
<comment type="caution">
    <text evidence="2">The sequence shown here is derived from an EMBL/GenBank/DDBJ whole genome shotgun (WGS) entry which is preliminary data.</text>
</comment>
<dbReference type="EMBL" id="JAULJE010000021">
    <property type="protein sequence ID" value="KAK1330447.1"/>
    <property type="molecule type" value="Genomic_DNA"/>
</dbReference>
<protein>
    <recommendedName>
        <fullName evidence="1">RRM domain-containing protein</fullName>
    </recommendedName>
</protein>
<evidence type="ECO:0000313" key="3">
    <source>
        <dbReference type="Proteomes" id="UP001177744"/>
    </source>
</evidence>
<reference evidence="2" key="1">
    <citation type="submission" date="2023-06" db="EMBL/GenBank/DDBJ databases">
        <title>Reference genome for the Northern bat (Eptesicus nilssonii), a most northern bat species.</title>
        <authorList>
            <person name="Laine V.N."/>
            <person name="Pulliainen A.T."/>
            <person name="Lilley T.M."/>
        </authorList>
    </citation>
    <scope>NUCLEOTIDE SEQUENCE</scope>
    <source>
        <strain evidence="2">BLF_Eptnil</strain>
        <tissue evidence="2">Kidney</tissue>
    </source>
</reference>
<accession>A0AA40HGK7</accession>
<dbReference type="InterPro" id="IPR000504">
    <property type="entry name" value="RRM_dom"/>
</dbReference>
<evidence type="ECO:0000313" key="2">
    <source>
        <dbReference type="EMBL" id="KAK1330447.1"/>
    </source>
</evidence>
<keyword evidence="3" id="KW-1185">Reference proteome</keyword>